<accession>A0ABX7BZM6</accession>
<dbReference type="PANTHER" id="PTHR38045">
    <property type="entry name" value="CHROMOSOME 1, WHOLE GENOME SHOTGUN SEQUENCE"/>
    <property type="match status" value="1"/>
</dbReference>
<evidence type="ECO:0000256" key="1">
    <source>
        <dbReference type="ARBA" id="ARBA00004196"/>
    </source>
</evidence>
<dbReference type="InterPro" id="IPR008929">
    <property type="entry name" value="Chondroitin_lyas"/>
</dbReference>
<dbReference type="Proteomes" id="UP000595460">
    <property type="component" value="Chromosome"/>
</dbReference>
<keyword evidence="4" id="KW-1185">Reference proteome</keyword>
<dbReference type="SUPFAM" id="SSF48230">
    <property type="entry name" value="Chondroitin AC/alginate lyase"/>
    <property type="match status" value="1"/>
</dbReference>
<gene>
    <name evidence="3" type="ORF">JI749_06635</name>
</gene>
<sequence>MDLRRWNVRHVRQVLEAAPAFAPFPPRGTAAVAALRAKVGEAALAALLKRAETDLAEAIPALPADLYLDFMRTGRREGYEDAQRQRRNMLYRLTLAEWLEGKGRFTAATENIAWARLEETNWAWPAHARNLDTPDRPTLDLAAAMTALDLAELGYLLGQELSPALRARIGSEIDRRAIRPFLERNDIWWLGTTPDRQVNNWTAVCVAGVVGAALYLETDLDRLAAIVTRGLHSLADYLETFDSQGGSSEGPDYWSYGFGNYVVLAHLLHARTGGAIDLLEGELVRDIAQFPLRTMLAPGLWASFSDSDSNPSFHAGLLTYLAERLDLPELTGLGTRNDFMVDHFNQFAWPLRQFAWPLPETNAAFAGSRHDWYQDMAWMISRLDPAEPGSLRLAVKGGHNDEMHNQNDVGSLIVVSGGTVVLTDPGRGRYSKAYFGPERYSNLFASSRGHSVPVVNGHEQAAGGDKAARVLRHIHDGSQDLLELDMTAAYPAVAGLETLKRCVTLERSGAGRVLVEDSYAFAAGEGQFQSVLVTPLAVTNQADAVLIGDAGSGVRVDFDAAGLDVSLDHHRQAEKQYQPAVDLTRVVFTPRQASREGRLALAISPLA</sequence>
<feature type="domain" description="Heparinase II/III-like C-terminal" evidence="2">
    <location>
        <begin position="374"/>
        <end position="525"/>
    </location>
</feature>
<reference evidence="3 4" key="1">
    <citation type="submission" date="2021-01" db="EMBL/GenBank/DDBJ databases">
        <title>Genome seq and assembly of Devosia sp. G19.</title>
        <authorList>
            <person name="Chhetri G."/>
        </authorList>
    </citation>
    <scope>NUCLEOTIDE SEQUENCE [LARGE SCALE GENOMIC DNA]</scope>
    <source>
        <strain evidence="3 4">G19</strain>
    </source>
</reference>
<evidence type="ECO:0000259" key="2">
    <source>
        <dbReference type="Pfam" id="PF07940"/>
    </source>
</evidence>
<name>A0ABX7BZM6_9HYPH</name>
<evidence type="ECO:0000313" key="3">
    <source>
        <dbReference type="EMBL" id="QQR37281.1"/>
    </source>
</evidence>
<proteinExistence type="predicted"/>
<dbReference type="InterPro" id="IPR012480">
    <property type="entry name" value="Hepar_II_III_C"/>
</dbReference>
<protein>
    <submittedName>
        <fullName evidence="3">Heparinase II/III family protein</fullName>
    </submittedName>
</protein>
<evidence type="ECO:0000313" key="4">
    <source>
        <dbReference type="Proteomes" id="UP000595460"/>
    </source>
</evidence>
<dbReference type="Gene3D" id="2.70.98.70">
    <property type="match status" value="1"/>
</dbReference>
<dbReference type="PANTHER" id="PTHR38045:SF1">
    <property type="entry name" value="HEPARINASE II_III-LIKE PROTEIN"/>
    <property type="match status" value="1"/>
</dbReference>
<dbReference type="EMBL" id="CP068047">
    <property type="protein sequence ID" value="QQR37281.1"/>
    <property type="molecule type" value="Genomic_DNA"/>
</dbReference>
<dbReference type="Gene3D" id="1.50.10.100">
    <property type="entry name" value="Chondroitin AC/alginate lyase"/>
    <property type="match status" value="1"/>
</dbReference>
<dbReference type="RefSeq" id="WP_201661137.1">
    <property type="nucleotide sequence ID" value="NZ_CP068047.1"/>
</dbReference>
<organism evidence="3 4">
    <name type="scientific">Devosia oryziradicis</name>
    <dbReference type="NCBI Taxonomy" id="2801335"/>
    <lineage>
        <taxon>Bacteria</taxon>
        <taxon>Pseudomonadati</taxon>
        <taxon>Pseudomonadota</taxon>
        <taxon>Alphaproteobacteria</taxon>
        <taxon>Hyphomicrobiales</taxon>
        <taxon>Devosiaceae</taxon>
        <taxon>Devosia</taxon>
    </lineage>
</organism>
<comment type="subcellular location">
    <subcellularLocation>
        <location evidence="1">Cell envelope</location>
    </subcellularLocation>
</comment>
<dbReference type="Pfam" id="PF07940">
    <property type="entry name" value="Hepar_II_III_C"/>
    <property type="match status" value="1"/>
</dbReference>